<dbReference type="OrthoDB" id="6361271at2759"/>
<reference evidence="2" key="1">
    <citation type="submission" date="2020-11" db="EMBL/GenBank/DDBJ databases">
        <authorList>
            <person name="Whitehead M."/>
        </authorList>
    </citation>
    <scope>NUCLEOTIDE SEQUENCE</scope>
    <source>
        <strain evidence="2">EGII</strain>
    </source>
</reference>
<comment type="caution">
    <text evidence="2">The sequence shown here is derived from an EMBL/GenBank/DDBJ whole genome shotgun (WGS) entry which is preliminary data.</text>
</comment>
<protein>
    <submittedName>
        <fullName evidence="2">(Mediterranean fruit fly) hypothetical protein</fullName>
    </submittedName>
</protein>
<gene>
    <name evidence="2" type="ORF">CCAP1982_LOCUS11170</name>
</gene>
<feature type="compositionally biased region" description="Acidic residues" evidence="1">
    <location>
        <begin position="1"/>
        <end position="10"/>
    </location>
</feature>
<proteinExistence type="predicted"/>
<evidence type="ECO:0000313" key="3">
    <source>
        <dbReference type="Proteomes" id="UP000606786"/>
    </source>
</evidence>
<keyword evidence="3" id="KW-1185">Reference proteome</keyword>
<dbReference type="Proteomes" id="UP000606786">
    <property type="component" value="Unassembled WGS sequence"/>
</dbReference>
<sequence length="309" mass="34940">MFSTESEESEMEVHTDIEEDQQVPDLDASDTESDELSEGAEPEEDLDDEPAKKKSLEDRVAEDITKKYSERQGKQLYIRFPHKLPEDEDEFQKEVKALSPLITKGHKPRQKYARFCLIDFDSRDDRDTALKAIKTAAKNGGTKVVVSIPRTENAEFVQELVQRKLNTLEKKKAKARLRRASKLALRSKNFSSSIVITNLPQSASVGEVRRLYPSAVDVQIKPRKGKLVAASIATITLPSTLEARAAVKKKQSLGGTELIVRFDTHHMKKTGGKTKSNVKRKEFQKNVGPKEKIIKMQGYCNSYLKLCKY</sequence>
<feature type="region of interest" description="Disordered" evidence="1">
    <location>
        <begin position="1"/>
        <end position="65"/>
    </location>
</feature>
<evidence type="ECO:0000313" key="2">
    <source>
        <dbReference type="EMBL" id="CAD7002692.1"/>
    </source>
</evidence>
<feature type="compositionally biased region" description="Acidic residues" evidence="1">
    <location>
        <begin position="17"/>
        <end position="48"/>
    </location>
</feature>
<accession>A0A811UU35</accession>
<feature type="compositionally biased region" description="Basic and acidic residues" evidence="1">
    <location>
        <begin position="49"/>
        <end position="65"/>
    </location>
</feature>
<evidence type="ECO:0000256" key="1">
    <source>
        <dbReference type="SAM" id="MobiDB-lite"/>
    </source>
</evidence>
<name>A0A811UU35_CERCA</name>
<dbReference type="AlphaFoldDB" id="A0A811UU35"/>
<organism evidence="2 3">
    <name type="scientific">Ceratitis capitata</name>
    <name type="common">Mediterranean fruit fly</name>
    <name type="synonym">Tephritis capitata</name>
    <dbReference type="NCBI Taxonomy" id="7213"/>
    <lineage>
        <taxon>Eukaryota</taxon>
        <taxon>Metazoa</taxon>
        <taxon>Ecdysozoa</taxon>
        <taxon>Arthropoda</taxon>
        <taxon>Hexapoda</taxon>
        <taxon>Insecta</taxon>
        <taxon>Pterygota</taxon>
        <taxon>Neoptera</taxon>
        <taxon>Endopterygota</taxon>
        <taxon>Diptera</taxon>
        <taxon>Brachycera</taxon>
        <taxon>Muscomorpha</taxon>
        <taxon>Tephritoidea</taxon>
        <taxon>Tephritidae</taxon>
        <taxon>Ceratitis</taxon>
        <taxon>Ceratitis</taxon>
    </lineage>
</organism>
<dbReference type="EMBL" id="CAJHJT010000034">
    <property type="protein sequence ID" value="CAD7002692.1"/>
    <property type="molecule type" value="Genomic_DNA"/>
</dbReference>